<proteinExistence type="predicted"/>
<sequence length="120" mass="13742">METYDFFNKPQFIYNVDETGIQPEYRPPNVIAPLHEKAQAVTSPRSTTTTIIRCVNTVGNSIPPFFVLKDKRQNPDLMKLEQIIQFQSPDGPMLKHLEKSSSFTSCRMYGGDSMTTNPYY</sequence>
<comment type="caution">
    <text evidence="1">The sequence shown here is derived from an EMBL/GenBank/DDBJ whole genome shotgun (WGS) entry which is preliminary data.</text>
</comment>
<accession>A0A9D4QU62</accession>
<dbReference type="EMBL" id="JAIWYP010000004">
    <property type="protein sequence ID" value="KAH3843766.1"/>
    <property type="molecule type" value="Genomic_DNA"/>
</dbReference>
<gene>
    <name evidence="1" type="ORF">DPMN_117297</name>
</gene>
<reference evidence="1" key="2">
    <citation type="submission" date="2020-11" db="EMBL/GenBank/DDBJ databases">
        <authorList>
            <person name="McCartney M.A."/>
            <person name="Auch B."/>
            <person name="Kono T."/>
            <person name="Mallez S."/>
            <person name="Becker A."/>
            <person name="Gohl D.M."/>
            <person name="Silverstein K.A.T."/>
            <person name="Koren S."/>
            <person name="Bechman K.B."/>
            <person name="Herman A."/>
            <person name="Abrahante J.E."/>
            <person name="Garbe J."/>
        </authorList>
    </citation>
    <scope>NUCLEOTIDE SEQUENCE</scope>
    <source>
        <strain evidence="1">Duluth1</strain>
        <tissue evidence="1">Whole animal</tissue>
    </source>
</reference>
<protein>
    <submittedName>
        <fullName evidence="1">Uncharacterized protein</fullName>
    </submittedName>
</protein>
<evidence type="ECO:0000313" key="1">
    <source>
        <dbReference type="EMBL" id="KAH3843766.1"/>
    </source>
</evidence>
<dbReference type="Proteomes" id="UP000828390">
    <property type="component" value="Unassembled WGS sequence"/>
</dbReference>
<keyword evidence="2" id="KW-1185">Reference proteome</keyword>
<dbReference type="AlphaFoldDB" id="A0A9D4QU62"/>
<reference evidence="1" key="1">
    <citation type="journal article" date="2019" name="bioRxiv">
        <title>The Genome of the Zebra Mussel, Dreissena polymorpha: A Resource for Invasive Species Research.</title>
        <authorList>
            <person name="McCartney M.A."/>
            <person name="Auch B."/>
            <person name="Kono T."/>
            <person name="Mallez S."/>
            <person name="Zhang Y."/>
            <person name="Obille A."/>
            <person name="Becker A."/>
            <person name="Abrahante J.E."/>
            <person name="Garbe J."/>
            <person name="Badalamenti J.P."/>
            <person name="Herman A."/>
            <person name="Mangelson H."/>
            <person name="Liachko I."/>
            <person name="Sullivan S."/>
            <person name="Sone E.D."/>
            <person name="Koren S."/>
            <person name="Silverstein K.A.T."/>
            <person name="Beckman K.B."/>
            <person name="Gohl D.M."/>
        </authorList>
    </citation>
    <scope>NUCLEOTIDE SEQUENCE</scope>
    <source>
        <strain evidence="1">Duluth1</strain>
        <tissue evidence="1">Whole animal</tissue>
    </source>
</reference>
<organism evidence="1 2">
    <name type="scientific">Dreissena polymorpha</name>
    <name type="common">Zebra mussel</name>
    <name type="synonym">Mytilus polymorpha</name>
    <dbReference type="NCBI Taxonomy" id="45954"/>
    <lineage>
        <taxon>Eukaryota</taxon>
        <taxon>Metazoa</taxon>
        <taxon>Spiralia</taxon>
        <taxon>Lophotrochozoa</taxon>
        <taxon>Mollusca</taxon>
        <taxon>Bivalvia</taxon>
        <taxon>Autobranchia</taxon>
        <taxon>Heteroconchia</taxon>
        <taxon>Euheterodonta</taxon>
        <taxon>Imparidentia</taxon>
        <taxon>Neoheterodontei</taxon>
        <taxon>Myida</taxon>
        <taxon>Dreissenoidea</taxon>
        <taxon>Dreissenidae</taxon>
        <taxon>Dreissena</taxon>
    </lineage>
</organism>
<evidence type="ECO:0000313" key="2">
    <source>
        <dbReference type="Proteomes" id="UP000828390"/>
    </source>
</evidence>
<name>A0A9D4QU62_DREPO</name>